<keyword evidence="4" id="KW-1185">Reference proteome</keyword>
<evidence type="ECO:0000256" key="2">
    <source>
        <dbReference type="SAM" id="SignalP"/>
    </source>
</evidence>
<evidence type="ECO:0000313" key="3">
    <source>
        <dbReference type="EMBL" id="QKM64233.1"/>
    </source>
</evidence>
<accession>A0A6M9Q652</accession>
<dbReference type="PANTHER" id="PTHR42928">
    <property type="entry name" value="TRICARBOXYLATE-BINDING PROTEIN"/>
    <property type="match status" value="1"/>
</dbReference>
<dbReference type="Gene3D" id="3.40.190.10">
    <property type="entry name" value="Periplasmic binding protein-like II"/>
    <property type="match status" value="1"/>
</dbReference>
<evidence type="ECO:0000256" key="1">
    <source>
        <dbReference type="ARBA" id="ARBA00006987"/>
    </source>
</evidence>
<dbReference type="InterPro" id="IPR042100">
    <property type="entry name" value="Bug_dom1"/>
</dbReference>
<sequence length="331" mass="34702">MWTVLNRRFIQACFITSMLCFSSLGLAQTDAYPNRPIKLIITWPVGGFADTLGRTLAGQLGTILGQQVVVENRGGANGMIGADAVAKSAPDGYALMFQSITSHAINPAMYGKTPYSTEKDIVPIAVVASVPMLLVANPSLSAKTVSELISLAKKEPDSLSYATFGNGSASHLAGALFTNQAGIKMTHIPYKGGAPAITDTLSGQTPLSFSAFGLALPHVRAGKLIPLGVTGSTRSKLLPDVPTIEEAGGLKGYEMSIVYALWAPAGVPQPILAKLGKAVETVVSSSAFKEKLVGDGGEVMNLSTVAESNAYFQKEMQRLSKIVKDGNIKAD</sequence>
<dbReference type="SUPFAM" id="SSF53850">
    <property type="entry name" value="Periplasmic binding protein-like II"/>
    <property type="match status" value="1"/>
</dbReference>
<dbReference type="RefSeq" id="WP_173955276.1">
    <property type="nucleotide sequence ID" value="NZ_CP028942.1"/>
</dbReference>
<feature type="chain" id="PRO_5026912136" description="Tripartite tricarboxylate transporter substrate binding protein" evidence="2">
    <location>
        <begin position="28"/>
        <end position="331"/>
    </location>
</feature>
<comment type="similarity">
    <text evidence="1">Belongs to the UPF0065 (bug) family.</text>
</comment>
<dbReference type="PANTHER" id="PTHR42928:SF5">
    <property type="entry name" value="BLR1237 PROTEIN"/>
    <property type="match status" value="1"/>
</dbReference>
<feature type="signal peptide" evidence="2">
    <location>
        <begin position="1"/>
        <end position="27"/>
    </location>
</feature>
<name>A0A6M9Q652_9BURK</name>
<evidence type="ECO:0008006" key="5">
    <source>
        <dbReference type="Google" id="ProtNLM"/>
    </source>
</evidence>
<dbReference type="Gene3D" id="3.40.190.150">
    <property type="entry name" value="Bordetella uptake gene, domain 1"/>
    <property type="match status" value="1"/>
</dbReference>
<reference evidence="3 4" key="1">
    <citation type="submission" date="2018-04" db="EMBL/GenBank/DDBJ databases">
        <title>Polynucleobacter sp. UH21B genome.</title>
        <authorList>
            <person name="Hahn M.W."/>
        </authorList>
    </citation>
    <scope>NUCLEOTIDE SEQUENCE [LARGE SCALE GENOMIC DNA]</scope>
    <source>
        <strain evidence="3 4">MWH-UH21B</strain>
    </source>
</reference>
<dbReference type="AlphaFoldDB" id="A0A6M9Q652"/>
<organism evidence="3 4">
    <name type="scientific">Polynucleobacter tropicus</name>
    <dbReference type="NCBI Taxonomy" id="1743174"/>
    <lineage>
        <taxon>Bacteria</taxon>
        <taxon>Pseudomonadati</taxon>
        <taxon>Pseudomonadota</taxon>
        <taxon>Betaproteobacteria</taxon>
        <taxon>Burkholderiales</taxon>
        <taxon>Burkholderiaceae</taxon>
        <taxon>Polynucleobacter</taxon>
    </lineage>
</organism>
<dbReference type="Pfam" id="PF03401">
    <property type="entry name" value="TctC"/>
    <property type="match status" value="1"/>
</dbReference>
<gene>
    <name evidence="3" type="ORF">DCO17_02695</name>
</gene>
<proteinExistence type="inferred from homology"/>
<protein>
    <recommendedName>
        <fullName evidence="5">Tripartite tricarboxylate transporter substrate binding protein</fullName>
    </recommendedName>
</protein>
<dbReference type="KEGG" id="ptrp:DCO17_02695"/>
<keyword evidence="2" id="KW-0732">Signal</keyword>
<evidence type="ECO:0000313" key="4">
    <source>
        <dbReference type="Proteomes" id="UP000503312"/>
    </source>
</evidence>
<dbReference type="EMBL" id="CP028942">
    <property type="protein sequence ID" value="QKM64233.1"/>
    <property type="molecule type" value="Genomic_DNA"/>
</dbReference>
<dbReference type="InterPro" id="IPR005064">
    <property type="entry name" value="BUG"/>
</dbReference>
<dbReference type="Proteomes" id="UP000503312">
    <property type="component" value="Chromosome"/>
</dbReference>
<dbReference type="CDD" id="cd13578">
    <property type="entry name" value="PBP2_Bug27"/>
    <property type="match status" value="1"/>
</dbReference>
<dbReference type="PIRSF" id="PIRSF017082">
    <property type="entry name" value="YflP"/>
    <property type="match status" value="1"/>
</dbReference>